<keyword evidence="2" id="KW-1185">Reference proteome</keyword>
<name>A0A5E4TL99_9BURK</name>
<evidence type="ECO:0000313" key="2">
    <source>
        <dbReference type="Proteomes" id="UP000383971"/>
    </source>
</evidence>
<proteinExistence type="predicted"/>
<organism evidence="1 2">
    <name type="scientific">Pandoraea communis</name>
    <dbReference type="NCBI Taxonomy" id="2508297"/>
    <lineage>
        <taxon>Bacteria</taxon>
        <taxon>Pseudomonadati</taxon>
        <taxon>Pseudomonadota</taxon>
        <taxon>Betaproteobacteria</taxon>
        <taxon>Burkholderiales</taxon>
        <taxon>Burkholderiaceae</taxon>
        <taxon>Pandoraea</taxon>
    </lineage>
</organism>
<evidence type="ECO:0000313" key="1">
    <source>
        <dbReference type="EMBL" id="VVD87288.1"/>
    </source>
</evidence>
<sequence length="253" mass="27508">MCLCFRSADQPCCVQAVALRTGFRRARPRHNARARVVHRSCRDVEITVRDDASRAVVQYGNLIGEQTCAITGSVPRDLDIANAVHQRAIVVRHGVRRVQRKPPRTAHDGHLTAVLDIVGVDLYVVAQHGVRVDETAGLNPNRVAANATGVGEHPVGAQARCRGVEASARRIDDLCGVNIQRSRGVECAGIRQTAGGSQLEHTVGPQTVDGRVHVVANRRQRQIATRRHLACAIHDAAHADIPIRTDHAARIVQ</sequence>
<dbReference type="Proteomes" id="UP000383971">
    <property type="component" value="Unassembled WGS sequence"/>
</dbReference>
<protein>
    <submittedName>
        <fullName evidence="1">Uncharacterized protein</fullName>
    </submittedName>
</protein>
<dbReference type="EMBL" id="CABPSE010000003">
    <property type="protein sequence ID" value="VVD87288.1"/>
    <property type="molecule type" value="Genomic_DNA"/>
</dbReference>
<reference evidence="1 2" key="1">
    <citation type="submission" date="2019-08" db="EMBL/GenBank/DDBJ databases">
        <authorList>
            <person name="Peeters C."/>
        </authorList>
    </citation>
    <scope>NUCLEOTIDE SEQUENCE [LARGE SCALE GENOMIC DNA]</scope>
    <source>
        <strain evidence="1 2">LMG 31111</strain>
    </source>
</reference>
<accession>A0A5E4TL99</accession>
<dbReference type="AlphaFoldDB" id="A0A5E4TL99"/>
<gene>
    <name evidence="1" type="ORF">PCO31111_01442</name>
</gene>